<dbReference type="SUPFAM" id="SSF51322">
    <property type="entry name" value="Cyanovirin-N"/>
    <property type="match status" value="1"/>
</dbReference>
<feature type="signal peptide" evidence="1">
    <location>
        <begin position="1"/>
        <end position="25"/>
    </location>
</feature>
<feature type="domain" description="Cyanovirin-N" evidence="2">
    <location>
        <begin position="35"/>
        <end position="130"/>
    </location>
</feature>
<evidence type="ECO:0000313" key="4">
    <source>
        <dbReference type="Proteomes" id="UP000275078"/>
    </source>
</evidence>
<proteinExistence type="predicted"/>
<dbReference type="Proteomes" id="UP000275078">
    <property type="component" value="Unassembled WGS sequence"/>
</dbReference>
<gene>
    <name evidence="3" type="ORF">BJ508DRAFT_337473</name>
</gene>
<protein>
    <recommendedName>
        <fullName evidence="2">Cyanovirin-N domain-containing protein</fullName>
    </recommendedName>
</protein>
<sequence>MKLTIFSSLPILFGASALLFETVQGQLLFGVTCRGHSLSSTEPFRNNVLNSECKRIDGSWVKTSLDLNRCLGNQDGELVAQKDGGFNPSCLSLTPPYLLKREPTVIRAACTKRNGNWISSQFWLTKTLNVLLLQ</sequence>
<dbReference type="InterPro" id="IPR036673">
    <property type="entry name" value="Cyanovirin-N_sf"/>
</dbReference>
<dbReference type="OrthoDB" id="2441380at2759"/>
<evidence type="ECO:0000313" key="3">
    <source>
        <dbReference type="EMBL" id="RPA88203.1"/>
    </source>
</evidence>
<organism evidence="3 4">
    <name type="scientific">Ascobolus immersus RN42</name>
    <dbReference type="NCBI Taxonomy" id="1160509"/>
    <lineage>
        <taxon>Eukaryota</taxon>
        <taxon>Fungi</taxon>
        <taxon>Dikarya</taxon>
        <taxon>Ascomycota</taxon>
        <taxon>Pezizomycotina</taxon>
        <taxon>Pezizomycetes</taxon>
        <taxon>Pezizales</taxon>
        <taxon>Ascobolaceae</taxon>
        <taxon>Ascobolus</taxon>
    </lineage>
</organism>
<accession>A0A3N4IPT6</accession>
<dbReference type="AlphaFoldDB" id="A0A3N4IPT6"/>
<dbReference type="Gene3D" id="2.30.60.10">
    <property type="entry name" value="Cyanovirin-N"/>
    <property type="match status" value="1"/>
</dbReference>
<keyword evidence="1" id="KW-0732">Signal</keyword>
<evidence type="ECO:0000259" key="2">
    <source>
        <dbReference type="SMART" id="SM01111"/>
    </source>
</evidence>
<dbReference type="Pfam" id="PF08881">
    <property type="entry name" value="CVNH"/>
    <property type="match status" value="1"/>
</dbReference>
<feature type="chain" id="PRO_5018056420" description="Cyanovirin-N domain-containing protein" evidence="1">
    <location>
        <begin position="26"/>
        <end position="134"/>
    </location>
</feature>
<keyword evidence="4" id="KW-1185">Reference proteome</keyword>
<evidence type="ECO:0000256" key="1">
    <source>
        <dbReference type="SAM" id="SignalP"/>
    </source>
</evidence>
<dbReference type="EMBL" id="ML119645">
    <property type="protein sequence ID" value="RPA88203.1"/>
    <property type="molecule type" value="Genomic_DNA"/>
</dbReference>
<dbReference type="InterPro" id="IPR011058">
    <property type="entry name" value="Cyanovirin-N"/>
</dbReference>
<dbReference type="SMART" id="SM01111">
    <property type="entry name" value="CVNH"/>
    <property type="match status" value="1"/>
</dbReference>
<name>A0A3N4IPT6_ASCIM</name>
<reference evidence="3 4" key="1">
    <citation type="journal article" date="2018" name="Nat. Ecol. Evol.">
        <title>Pezizomycetes genomes reveal the molecular basis of ectomycorrhizal truffle lifestyle.</title>
        <authorList>
            <person name="Murat C."/>
            <person name="Payen T."/>
            <person name="Noel B."/>
            <person name="Kuo A."/>
            <person name="Morin E."/>
            <person name="Chen J."/>
            <person name="Kohler A."/>
            <person name="Krizsan K."/>
            <person name="Balestrini R."/>
            <person name="Da Silva C."/>
            <person name="Montanini B."/>
            <person name="Hainaut M."/>
            <person name="Levati E."/>
            <person name="Barry K.W."/>
            <person name="Belfiori B."/>
            <person name="Cichocki N."/>
            <person name="Clum A."/>
            <person name="Dockter R.B."/>
            <person name="Fauchery L."/>
            <person name="Guy J."/>
            <person name="Iotti M."/>
            <person name="Le Tacon F."/>
            <person name="Lindquist E.A."/>
            <person name="Lipzen A."/>
            <person name="Malagnac F."/>
            <person name="Mello A."/>
            <person name="Molinier V."/>
            <person name="Miyauchi S."/>
            <person name="Poulain J."/>
            <person name="Riccioni C."/>
            <person name="Rubini A."/>
            <person name="Sitrit Y."/>
            <person name="Splivallo R."/>
            <person name="Traeger S."/>
            <person name="Wang M."/>
            <person name="Zifcakova L."/>
            <person name="Wipf D."/>
            <person name="Zambonelli A."/>
            <person name="Paolocci F."/>
            <person name="Nowrousian M."/>
            <person name="Ottonello S."/>
            <person name="Baldrian P."/>
            <person name="Spatafora J.W."/>
            <person name="Henrissat B."/>
            <person name="Nagy L.G."/>
            <person name="Aury J.M."/>
            <person name="Wincker P."/>
            <person name="Grigoriev I.V."/>
            <person name="Bonfante P."/>
            <person name="Martin F.M."/>
        </authorList>
    </citation>
    <scope>NUCLEOTIDE SEQUENCE [LARGE SCALE GENOMIC DNA]</scope>
    <source>
        <strain evidence="3 4">RN42</strain>
    </source>
</reference>